<dbReference type="RefSeq" id="WP_185624891.1">
    <property type="nucleotide sequence ID" value="NZ_JABGBW010000017.1"/>
</dbReference>
<gene>
    <name evidence="1" type="ORF">HLB29_09405</name>
</gene>
<dbReference type="Proteomes" id="UP000713904">
    <property type="component" value="Unassembled WGS sequence"/>
</dbReference>
<protein>
    <submittedName>
        <fullName evidence="1">Uncharacterized protein</fullName>
    </submittedName>
</protein>
<evidence type="ECO:0000313" key="2">
    <source>
        <dbReference type="Proteomes" id="UP000713904"/>
    </source>
</evidence>
<name>A0ABR6TN96_9FIRM</name>
<reference evidence="1 2" key="1">
    <citation type="submission" date="2020-05" db="EMBL/GenBank/DDBJ databases">
        <title>Draft genome of xy-202 and genomic insight in genome of the genus Peptostreptococcus.</title>
        <authorList>
            <person name="Zhang Z."/>
        </authorList>
    </citation>
    <scope>NUCLEOTIDE SEQUENCE [LARGE SCALE GENOMIC DNA]</scope>
    <source>
        <strain evidence="1 2">DSM 27025</strain>
    </source>
</reference>
<dbReference type="PROSITE" id="PS51257">
    <property type="entry name" value="PROKAR_LIPOPROTEIN"/>
    <property type="match status" value="1"/>
</dbReference>
<sequence>MKKKICLLLGLILVGTIFFLSGCQGNKLSKEELIKQIIENNKKVEYIEINNELTTDIYSGFTKQITRQVLEGNAEYDLKTKQIKEGKVRIKSNGSVKSDVTV</sequence>
<dbReference type="EMBL" id="JABGBW010000017">
    <property type="protein sequence ID" value="MBC2576874.1"/>
    <property type="molecule type" value="Genomic_DNA"/>
</dbReference>
<comment type="caution">
    <text evidence="1">The sequence shown here is derived from an EMBL/GenBank/DDBJ whole genome shotgun (WGS) entry which is preliminary data.</text>
</comment>
<keyword evidence="2" id="KW-1185">Reference proteome</keyword>
<evidence type="ECO:0000313" key="1">
    <source>
        <dbReference type="EMBL" id="MBC2576874.1"/>
    </source>
</evidence>
<proteinExistence type="predicted"/>
<accession>A0ABR6TN96</accession>
<feature type="non-terminal residue" evidence="1">
    <location>
        <position position="102"/>
    </location>
</feature>
<organism evidence="1 2">
    <name type="scientific">Peptostreptococcus canis</name>
    <dbReference type="NCBI Taxonomy" id="1159213"/>
    <lineage>
        <taxon>Bacteria</taxon>
        <taxon>Bacillati</taxon>
        <taxon>Bacillota</taxon>
        <taxon>Clostridia</taxon>
        <taxon>Peptostreptococcales</taxon>
        <taxon>Peptostreptococcaceae</taxon>
        <taxon>Peptostreptococcus</taxon>
    </lineage>
</organism>